<dbReference type="InterPro" id="IPR006179">
    <property type="entry name" value="5_nucleotidase/apyrase"/>
</dbReference>
<dbReference type="InterPro" id="IPR036907">
    <property type="entry name" value="5'-Nucleotdase_C_sf"/>
</dbReference>
<dbReference type="Gene3D" id="3.90.780.10">
    <property type="entry name" value="5'-Nucleotidase, C-terminal domain"/>
    <property type="match status" value="1"/>
</dbReference>
<dbReference type="Proteomes" id="UP001642464">
    <property type="component" value="Unassembled WGS sequence"/>
</dbReference>
<feature type="non-terminal residue" evidence="4">
    <location>
        <position position="548"/>
    </location>
</feature>
<proteinExistence type="inferred from homology"/>
<evidence type="ECO:0000313" key="4">
    <source>
        <dbReference type="EMBL" id="CAK9108683.1"/>
    </source>
</evidence>
<evidence type="ECO:0000256" key="2">
    <source>
        <dbReference type="SAM" id="Phobius"/>
    </source>
</evidence>
<comment type="caution">
    <text evidence="4">The sequence shown here is derived from an EMBL/GenBank/DDBJ whole genome shotgun (WGS) entry which is preliminary data.</text>
</comment>
<name>A0ABP0S8J3_9DINO</name>
<feature type="transmembrane region" description="Helical" evidence="2">
    <location>
        <begin position="200"/>
        <end position="221"/>
    </location>
</feature>
<comment type="similarity">
    <text evidence="1">Belongs to the 5'-nucleotidase family.</text>
</comment>
<feature type="transmembrane region" description="Helical" evidence="2">
    <location>
        <begin position="166"/>
        <end position="188"/>
    </location>
</feature>
<evidence type="ECO:0000313" key="5">
    <source>
        <dbReference type="Proteomes" id="UP001642464"/>
    </source>
</evidence>
<keyword evidence="2" id="KW-1133">Transmembrane helix</keyword>
<dbReference type="SUPFAM" id="SSF55816">
    <property type="entry name" value="5'-nucleotidase (syn. UDP-sugar hydrolase), C-terminal domain"/>
    <property type="match status" value="1"/>
</dbReference>
<feature type="transmembrane region" description="Helical" evidence="2">
    <location>
        <begin position="142"/>
        <end position="160"/>
    </location>
</feature>
<sequence>EQFEMHETMSGKAPVILGGHEHEVFEEVVADSLIVKTGQDAAKIAVVDVWWTSNGVKSRHTMVDAAKFTGESSAEKWAQKKKAFMQKAMEAPIMELPKEMSSQQVRFEASDLASFLLEKVKRGDQFRSPAPPVRRRRHVKSLSLWGIAAVSLHLFGQMDAGRGVRGVLYIICFTLLFLWATLGYFLVYIQYLPPDPTDDYCGITAFLCLWLSVFAFVDNVGEVRTWIQRWEEFIFMWVLTSGLAQIGWELPFVLWKVRYLQPIKSDKFLQPDELWAWPFWMYASGDTRYMRQHSSSHATETMLVLSGPFELWAVWALKRRMHYKTAMLISALTHWGFFWANTSVIYIAEIYDNYENVADGPWVGYWVKWAGLNLQWSVLSPICTFAALWLLCGKVREEAIKRKQGDCTAGHAGMRPADGGVDVVMMNAGDIRGRCDYKAGAFTLGDLYKEIAYAEAVAVVPMKGSKLAEAVKFSRSKEGEKPGFLHLDVGSFANEKHELVEVNKKPFDANKVYKVALQRALLQGMNEITPLQEFAKENGVPDEEQRPR</sequence>
<evidence type="ECO:0000256" key="1">
    <source>
        <dbReference type="ARBA" id="ARBA00006654"/>
    </source>
</evidence>
<dbReference type="Pfam" id="PF02872">
    <property type="entry name" value="5_nucleotid_C"/>
    <property type="match status" value="1"/>
</dbReference>
<feature type="transmembrane region" description="Helical" evidence="2">
    <location>
        <begin position="233"/>
        <end position="255"/>
    </location>
</feature>
<keyword evidence="2" id="KW-0812">Transmembrane</keyword>
<gene>
    <name evidence="4" type="ORF">SCF082_LOCUS50550</name>
</gene>
<accession>A0ABP0S8J3</accession>
<dbReference type="InterPro" id="IPR029052">
    <property type="entry name" value="Metallo-depent_PP-like"/>
</dbReference>
<evidence type="ECO:0000259" key="3">
    <source>
        <dbReference type="Pfam" id="PF02872"/>
    </source>
</evidence>
<dbReference type="EMBL" id="CAXAMM010043134">
    <property type="protein sequence ID" value="CAK9108683.1"/>
    <property type="molecule type" value="Genomic_DNA"/>
</dbReference>
<dbReference type="InterPro" id="IPR008334">
    <property type="entry name" value="5'-Nucleotdase_C"/>
</dbReference>
<protein>
    <submittedName>
        <fullName evidence="4">149 kDa protein</fullName>
    </submittedName>
</protein>
<keyword evidence="2" id="KW-0472">Membrane</keyword>
<feature type="domain" description="5'-Nucleotidase C-terminal" evidence="3">
    <location>
        <begin position="418"/>
        <end position="528"/>
    </location>
</feature>
<feature type="transmembrane region" description="Helical" evidence="2">
    <location>
        <begin position="326"/>
        <end position="348"/>
    </location>
</feature>
<dbReference type="PANTHER" id="PTHR11575">
    <property type="entry name" value="5'-NUCLEOTIDASE-RELATED"/>
    <property type="match status" value="1"/>
</dbReference>
<dbReference type="PANTHER" id="PTHR11575:SF24">
    <property type="entry name" value="5'-NUCLEOTIDASE"/>
    <property type="match status" value="1"/>
</dbReference>
<dbReference type="Gene3D" id="3.60.21.10">
    <property type="match status" value="1"/>
</dbReference>
<organism evidence="4 5">
    <name type="scientific">Durusdinium trenchii</name>
    <dbReference type="NCBI Taxonomy" id="1381693"/>
    <lineage>
        <taxon>Eukaryota</taxon>
        <taxon>Sar</taxon>
        <taxon>Alveolata</taxon>
        <taxon>Dinophyceae</taxon>
        <taxon>Suessiales</taxon>
        <taxon>Symbiodiniaceae</taxon>
        <taxon>Durusdinium</taxon>
    </lineage>
</organism>
<keyword evidence="5" id="KW-1185">Reference proteome</keyword>
<reference evidence="4 5" key="1">
    <citation type="submission" date="2024-02" db="EMBL/GenBank/DDBJ databases">
        <authorList>
            <person name="Chen Y."/>
            <person name="Shah S."/>
            <person name="Dougan E. K."/>
            <person name="Thang M."/>
            <person name="Chan C."/>
        </authorList>
    </citation>
    <scope>NUCLEOTIDE SEQUENCE [LARGE SCALE GENOMIC DNA]</scope>
</reference>
<feature type="non-terminal residue" evidence="4">
    <location>
        <position position="1"/>
    </location>
</feature>
<feature type="transmembrane region" description="Helical" evidence="2">
    <location>
        <begin position="374"/>
        <end position="392"/>
    </location>
</feature>